<dbReference type="InterPro" id="IPR032675">
    <property type="entry name" value="LRR_dom_sf"/>
</dbReference>
<dbReference type="InterPro" id="IPR050715">
    <property type="entry name" value="LRR-SigEffector_domain"/>
</dbReference>
<evidence type="ECO:0000259" key="4">
    <source>
        <dbReference type="Pfam" id="PF20160"/>
    </source>
</evidence>
<accession>A0AAD9ZA24</accession>
<evidence type="ECO:0000313" key="7">
    <source>
        <dbReference type="Proteomes" id="UP001281410"/>
    </source>
</evidence>
<dbReference type="AlphaFoldDB" id="A0AAD9ZA24"/>
<gene>
    <name evidence="6" type="ORF">Dsin_032801</name>
</gene>
<dbReference type="InterPro" id="IPR058546">
    <property type="entry name" value="RPS4B/Roq1-like_LRR"/>
</dbReference>
<name>A0AAD9ZA24_9ROSI</name>
<reference evidence="6" key="1">
    <citation type="journal article" date="2023" name="Plant J.">
        <title>Genome sequences and population genomics provide insights into the demographic history, inbreeding, and mutation load of two 'living fossil' tree species of Dipteronia.</title>
        <authorList>
            <person name="Feng Y."/>
            <person name="Comes H.P."/>
            <person name="Chen J."/>
            <person name="Zhu S."/>
            <person name="Lu R."/>
            <person name="Zhang X."/>
            <person name="Li P."/>
            <person name="Qiu J."/>
            <person name="Olsen K.M."/>
            <person name="Qiu Y."/>
        </authorList>
    </citation>
    <scope>NUCLEOTIDE SEQUENCE</scope>
    <source>
        <strain evidence="6">NBL</strain>
    </source>
</reference>
<protein>
    <recommendedName>
        <fullName evidence="8">Disease resistance protein</fullName>
    </recommendedName>
</protein>
<comment type="caution">
    <text evidence="6">The sequence shown here is derived from an EMBL/GenBank/DDBJ whole genome shotgun (WGS) entry which is preliminary data.</text>
</comment>
<evidence type="ECO:0000256" key="3">
    <source>
        <dbReference type="ARBA" id="ARBA00022821"/>
    </source>
</evidence>
<dbReference type="InterPro" id="IPR045344">
    <property type="entry name" value="C-JID"/>
</dbReference>
<evidence type="ECO:0000256" key="2">
    <source>
        <dbReference type="ARBA" id="ARBA00022737"/>
    </source>
</evidence>
<evidence type="ECO:0008006" key="8">
    <source>
        <dbReference type="Google" id="ProtNLM"/>
    </source>
</evidence>
<feature type="non-terminal residue" evidence="6">
    <location>
        <position position="1"/>
    </location>
</feature>
<organism evidence="6 7">
    <name type="scientific">Dipteronia sinensis</name>
    <dbReference type="NCBI Taxonomy" id="43782"/>
    <lineage>
        <taxon>Eukaryota</taxon>
        <taxon>Viridiplantae</taxon>
        <taxon>Streptophyta</taxon>
        <taxon>Embryophyta</taxon>
        <taxon>Tracheophyta</taxon>
        <taxon>Spermatophyta</taxon>
        <taxon>Magnoliopsida</taxon>
        <taxon>eudicotyledons</taxon>
        <taxon>Gunneridae</taxon>
        <taxon>Pentapetalae</taxon>
        <taxon>rosids</taxon>
        <taxon>malvids</taxon>
        <taxon>Sapindales</taxon>
        <taxon>Sapindaceae</taxon>
        <taxon>Hippocastanoideae</taxon>
        <taxon>Acereae</taxon>
        <taxon>Dipteronia</taxon>
    </lineage>
</organism>
<proteinExistence type="predicted"/>
<keyword evidence="2" id="KW-0677">Repeat</keyword>
<sequence length="404" mass="46167">SSISRLSNLEHLSFCGCKVQGWWSWFFPRIYLNSMRLSLPRLSGLFSLKTLDLNDCRLSEESLPSDLGTLCSLVELRLSKNNFVSLPDSIKRLSKLKTLCLENCPWLQSLPELPPEIRFLGVEDCISLEDVSNALIGSRSTGIAIHFLNCFKLHENQPPQNGLAAMLLKQRLQQPVDLSAQFHIGLPGSEIPRWFGCRSDGNSVDTGLPPNWFSDEFMGIAMCGVFTLDPDDLKATGPKIIVCTMSITRYTYEYHFTIPDFTTVKSNHLWLVFVPRAKLEPERSDVSKFFVRDRVSVSSSTCVHAVFRIDEAKGSNVFRIDEAKKLKCKVIECGIHLVYQRDIEFQDLPATEVTTSDQNLTCDECSRHLICMPVLYEFSNIRNRRVDLDMITPEYNYMMVRRWK</sequence>
<keyword evidence="7" id="KW-1185">Reference proteome</keyword>
<dbReference type="Gene3D" id="3.80.10.10">
    <property type="entry name" value="Ribonuclease Inhibitor"/>
    <property type="match status" value="1"/>
</dbReference>
<dbReference type="PANTHER" id="PTHR45752:SF187">
    <property type="entry name" value="LEUCINE-RICH REPEAT AND IQ DOMAIN-CONTAINING PROTEIN 4"/>
    <property type="match status" value="1"/>
</dbReference>
<evidence type="ECO:0000256" key="1">
    <source>
        <dbReference type="ARBA" id="ARBA00022614"/>
    </source>
</evidence>
<keyword evidence="3" id="KW-0611">Plant defense</keyword>
<dbReference type="Proteomes" id="UP001281410">
    <property type="component" value="Unassembled WGS sequence"/>
</dbReference>
<evidence type="ECO:0000313" key="6">
    <source>
        <dbReference type="EMBL" id="KAK3173838.1"/>
    </source>
</evidence>
<keyword evidence="1" id="KW-0433">Leucine-rich repeat</keyword>
<dbReference type="SUPFAM" id="SSF52058">
    <property type="entry name" value="L domain-like"/>
    <property type="match status" value="1"/>
</dbReference>
<feature type="domain" description="Disease resistance protein RPS4B/Roq1-like leucine-rich repeats" evidence="5">
    <location>
        <begin position="47"/>
        <end position="134"/>
    </location>
</feature>
<dbReference type="Pfam" id="PF23286">
    <property type="entry name" value="LRR_13"/>
    <property type="match status" value="1"/>
</dbReference>
<evidence type="ECO:0000259" key="5">
    <source>
        <dbReference type="Pfam" id="PF23286"/>
    </source>
</evidence>
<dbReference type="PANTHER" id="PTHR45752">
    <property type="entry name" value="LEUCINE-RICH REPEAT-CONTAINING"/>
    <property type="match status" value="1"/>
</dbReference>
<dbReference type="EMBL" id="JANJYJ010000633">
    <property type="protein sequence ID" value="KAK3173838.1"/>
    <property type="molecule type" value="Genomic_DNA"/>
</dbReference>
<feature type="domain" description="C-JID" evidence="4">
    <location>
        <begin position="186"/>
        <end position="344"/>
    </location>
</feature>
<dbReference type="Pfam" id="PF20160">
    <property type="entry name" value="C-JID"/>
    <property type="match status" value="1"/>
</dbReference>